<dbReference type="InterPro" id="IPR007561">
    <property type="entry name" value="Cell_div_SepF/SepF-rel"/>
</dbReference>
<feature type="compositionally biased region" description="Acidic residues" evidence="6">
    <location>
        <begin position="27"/>
        <end position="41"/>
    </location>
</feature>
<evidence type="ECO:0000256" key="1">
    <source>
        <dbReference type="ARBA" id="ARBA00022618"/>
    </source>
</evidence>
<evidence type="ECO:0000313" key="7">
    <source>
        <dbReference type="EMBL" id="ADB31957.1"/>
    </source>
</evidence>
<dbReference type="AlphaFoldDB" id="D2Q0G5"/>
<dbReference type="HAMAP" id="MF_01197">
    <property type="entry name" value="SepF"/>
    <property type="match status" value="1"/>
</dbReference>
<dbReference type="EMBL" id="CP001736">
    <property type="protein sequence ID" value="ADB31957.1"/>
    <property type="molecule type" value="Genomic_DNA"/>
</dbReference>
<dbReference type="PANTHER" id="PTHR35798:SF1">
    <property type="entry name" value="CELL DIVISION PROTEIN SEPF"/>
    <property type="match status" value="1"/>
</dbReference>
<dbReference type="PANTHER" id="PTHR35798">
    <property type="entry name" value="CELL DIVISION PROTEIN SEPF"/>
    <property type="match status" value="1"/>
</dbReference>
<dbReference type="InterPro" id="IPR023052">
    <property type="entry name" value="Cell_div_SepF"/>
</dbReference>
<accession>D2Q0G5</accession>
<evidence type="ECO:0000256" key="6">
    <source>
        <dbReference type="SAM" id="MobiDB-lite"/>
    </source>
</evidence>
<evidence type="ECO:0000256" key="4">
    <source>
        <dbReference type="ARBA" id="ARBA00044936"/>
    </source>
</evidence>
<dbReference type="InterPro" id="IPR038594">
    <property type="entry name" value="SepF-like_sf"/>
</dbReference>
<dbReference type="GO" id="GO:0043093">
    <property type="term" value="P:FtsZ-dependent cytokinesis"/>
    <property type="evidence" value="ECO:0007669"/>
    <property type="project" value="UniProtKB-UniRule"/>
</dbReference>
<evidence type="ECO:0000256" key="2">
    <source>
        <dbReference type="ARBA" id="ARBA00023210"/>
    </source>
</evidence>
<dbReference type="GO" id="GO:0005737">
    <property type="term" value="C:cytoplasm"/>
    <property type="evidence" value="ECO:0007669"/>
    <property type="project" value="UniProtKB-SubCell"/>
</dbReference>
<feature type="region of interest" description="Disordered" evidence="6">
    <location>
        <begin position="20"/>
        <end position="91"/>
    </location>
</feature>
<reference evidence="8" key="1">
    <citation type="submission" date="2009-09" db="EMBL/GenBank/DDBJ databases">
        <title>The complete genome of Kribbella flavida DSM 17836.</title>
        <authorList>
            <consortium name="US DOE Joint Genome Institute (JGI-PGF)"/>
            <person name="Lucas S."/>
            <person name="Copeland A."/>
            <person name="Lapidus A."/>
            <person name="Glavina del Rio T."/>
            <person name="Dalin E."/>
            <person name="Tice H."/>
            <person name="Bruce D."/>
            <person name="Goodwin L."/>
            <person name="Pitluck S."/>
            <person name="Kyrpides N."/>
            <person name="Mavromatis K."/>
            <person name="Ivanova N."/>
            <person name="Saunders E."/>
            <person name="Brettin T."/>
            <person name="Detter J.C."/>
            <person name="Han C."/>
            <person name="Larimer F."/>
            <person name="Land M."/>
            <person name="Hauser L."/>
            <person name="Markowitz V."/>
            <person name="Cheng J.-F."/>
            <person name="Hugenholtz P."/>
            <person name="Woyke T."/>
            <person name="Wu D."/>
            <person name="Pukall R."/>
            <person name="Klenk H.-P."/>
            <person name="Eisen J.A."/>
        </authorList>
    </citation>
    <scope>NUCLEOTIDE SEQUENCE [LARGE SCALE GENOMIC DNA]</scope>
    <source>
        <strain evidence="8">DSM 17836 / JCM 10339 / NBRC 14399</strain>
    </source>
</reference>
<dbReference type="Proteomes" id="UP000007967">
    <property type="component" value="Chromosome"/>
</dbReference>
<dbReference type="Pfam" id="PF04472">
    <property type="entry name" value="SepF"/>
    <property type="match status" value="1"/>
</dbReference>
<comment type="subunit">
    <text evidence="5">Homodimer. Interacts with FtsZ.</text>
</comment>
<feature type="compositionally biased region" description="Basic and acidic residues" evidence="6">
    <location>
        <begin position="42"/>
        <end position="74"/>
    </location>
</feature>
<comment type="subcellular location">
    <subcellularLocation>
        <location evidence="5">Cytoplasm</location>
    </subcellularLocation>
    <text evidence="5">Localizes to the division site, in a FtsZ-dependent manner.</text>
</comment>
<dbReference type="GO" id="GO:0000917">
    <property type="term" value="P:division septum assembly"/>
    <property type="evidence" value="ECO:0007669"/>
    <property type="project" value="UniProtKB-KW"/>
</dbReference>
<dbReference type="eggNOG" id="COG1799">
    <property type="taxonomic scope" value="Bacteria"/>
</dbReference>
<sequence length="187" mass="20977">MSGALRKMGVYLGLVEDGERYNARYDDEYDDYDEYEDEGVDGESHEPEPVPAREARDGRDGREGRDVRDDREDLGGTVSKFPDRRGVSPSPEVTELARITTVHPRSYNEARVIGEHFRDGTPVIMNLTEMDHADAKRLVDFAAGLIFCCRGSIERITTKVFLVCPPNVTVAAEEKEKIAADGFYNQS</sequence>
<keyword evidence="2 5" id="KW-0717">Septation</keyword>
<keyword evidence="3 5" id="KW-0131">Cell cycle</keyword>
<dbReference type="OrthoDB" id="3731101at2"/>
<name>D2Q0G5_KRIFD</name>
<evidence type="ECO:0000313" key="8">
    <source>
        <dbReference type="Proteomes" id="UP000007967"/>
    </source>
</evidence>
<comment type="similarity">
    <text evidence="5">Belongs to the SepF family.</text>
</comment>
<organism evidence="7 8">
    <name type="scientific">Kribbella flavida (strain DSM 17836 / JCM 10339 / NBRC 14399)</name>
    <dbReference type="NCBI Taxonomy" id="479435"/>
    <lineage>
        <taxon>Bacteria</taxon>
        <taxon>Bacillati</taxon>
        <taxon>Actinomycetota</taxon>
        <taxon>Actinomycetes</taxon>
        <taxon>Propionibacteriales</taxon>
        <taxon>Kribbellaceae</taxon>
        <taxon>Kribbella</taxon>
    </lineage>
</organism>
<dbReference type="RefSeq" id="WP_012920513.1">
    <property type="nucleotide sequence ID" value="NC_013729.1"/>
</dbReference>
<evidence type="ECO:0000256" key="5">
    <source>
        <dbReference type="HAMAP-Rule" id="MF_01197"/>
    </source>
</evidence>
<protein>
    <recommendedName>
        <fullName evidence="5">Cell division protein SepF</fullName>
    </recommendedName>
</protein>
<reference evidence="7 8" key="2">
    <citation type="journal article" date="2010" name="Stand. Genomic Sci.">
        <title>Complete genome sequence of Kribbella flavida type strain (IFO 14399).</title>
        <authorList>
            <person name="Pukall R."/>
            <person name="Lapidus A."/>
            <person name="Glavina Del Rio T."/>
            <person name="Copeland A."/>
            <person name="Tice H."/>
            <person name="Cheng J.-F."/>
            <person name="Lucas S."/>
            <person name="Chen F."/>
            <person name="Nolan M."/>
            <person name="LaButti K."/>
            <person name="Pati A."/>
            <person name="Ivanova N."/>
            <person name="Mavrommatis K."/>
            <person name="Mikhailova N."/>
            <person name="Pitluck S."/>
            <person name="Bruce D."/>
            <person name="Goodwin L."/>
            <person name="Land M."/>
            <person name="Hauser L."/>
            <person name="Chang Y.-J."/>
            <person name="Jeffries C.D."/>
            <person name="Chen A."/>
            <person name="Palaniappan K."/>
            <person name="Chain P."/>
            <person name="Rohde M."/>
            <person name="Goeker M."/>
            <person name="Bristow J."/>
            <person name="Eisen J.A."/>
            <person name="Markowitz V."/>
            <person name="Hugenholtz P."/>
            <person name="Kyrpides N.C."/>
            <person name="Klenk H.-P."/>
            <person name="Brettin T."/>
        </authorList>
    </citation>
    <scope>NUCLEOTIDE SEQUENCE [LARGE SCALE GENOMIC DNA]</scope>
    <source>
        <strain evidence="8">DSM 17836 / JCM 10339 / NBRC 14399</strain>
    </source>
</reference>
<gene>
    <name evidence="5" type="primary">sepF</name>
    <name evidence="7" type="ordered locus">Kfla_2892</name>
</gene>
<proteinExistence type="inferred from homology"/>
<comment type="function">
    <text evidence="4 5">Cell division protein that is part of the divisome complex and is recruited early to the Z-ring. Probably stimulates Z-ring formation, perhaps through the cross-linking of FtsZ protofilaments. Its function overlaps with FtsA.</text>
</comment>
<dbReference type="HOGENOM" id="CLU_078499_0_0_11"/>
<keyword evidence="1 5" id="KW-0132">Cell division</keyword>
<dbReference type="KEGG" id="kfl:Kfla_2892"/>
<dbReference type="Gene3D" id="3.30.110.150">
    <property type="entry name" value="SepF-like protein"/>
    <property type="match status" value="1"/>
</dbReference>
<keyword evidence="8" id="KW-1185">Reference proteome</keyword>
<dbReference type="STRING" id="479435.Kfla_2892"/>
<keyword evidence="5" id="KW-0963">Cytoplasm</keyword>
<evidence type="ECO:0000256" key="3">
    <source>
        <dbReference type="ARBA" id="ARBA00023306"/>
    </source>
</evidence>